<comment type="caution">
    <text evidence="2">The sequence shown here is derived from an EMBL/GenBank/DDBJ whole genome shotgun (WGS) entry which is preliminary data.</text>
</comment>
<feature type="signal peptide" evidence="1">
    <location>
        <begin position="1"/>
        <end position="22"/>
    </location>
</feature>
<dbReference type="Proteomes" id="UP000231926">
    <property type="component" value="Unassembled WGS sequence"/>
</dbReference>
<gene>
    <name evidence="2" type="ORF">CH362_01660</name>
</gene>
<feature type="chain" id="PRO_5014968105" description="6-bladed beta-propeller" evidence="1">
    <location>
        <begin position="23"/>
        <end position="481"/>
    </location>
</feature>
<sequence length="481" mass="53953">MRKLIIKIFILFLLLISLSIHSQEEGDVDIQLTESPYGLSYDGTNFWFADSKRRAIIRVDPSGRQEAFNLGIPFIAGLNFDPREGKLFVASKRVVLKVEPNTGGVTERIQVPIDKIGGIANFQNYLYILDSDTGKVSVYDKGTQSFFGGFLTDRSEPKDICFARDSLWITDSSDGNVYRYDPTSGKITGSIRSPSKDIRGIAILGSRIYVVDRTTREVKKISFVETDRFLASGEATYLINVKIKYSLDEATLVGGMLGLLPPPTTEHQRIRNLKTKDPKFKGDMVMGVRALSKKLGIDDPKGPQTLEYHFEARTTNVRYYVLDDFLKKKEEIPTDLGAFTKNRVSVKEKAGNFFIDKIFDARLFRSDWDGLKKSLLDSGMPVRPVKSLVFSGNSSPSFKDTLDIYIPSFGWVPLASVKAEKIESSRAYQKSEDMVDLFRSEAWAALPSPILFKAKDSEIWKPLPAEIEVTLLPKGTDLSSN</sequence>
<keyword evidence="3" id="KW-1185">Reference proteome</keyword>
<dbReference type="InterPro" id="IPR011042">
    <property type="entry name" value="6-blade_b-propeller_TolB-like"/>
</dbReference>
<dbReference type="AlphaFoldDB" id="A0A2M9YG40"/>
<dbReference type="SUPFAM" id="SSF63825">
    <property type="entry name" value="YWTD domain"/>
    <property type="match status" value="1"/>
</dbReference>
<dbReference type="OrthoDB" id="339810at2"/>
<dbReference type="EMBL" id="NPDR01000001">
    <property type="protein sequence ID" value="PJZ50505.1"/>
    <property type="molecule type" value="Genomic_DNA"/>
</dbReference>
<protein>
    <recommendedName>
        <fullName evidence="4">6-bladed beta-propeller</fullName>
    </recommendedName>
</protein>
<evidence type="ECO:0000256" key="1">
    <source>
        <dbReference type="SAM" id="SignalP"/>
    </source>
</evidence>
<dbReference type="RefSeq" id="WP_100708615.1">
    <property type="nucleotide sequence ID" value="NZ_NPDR01000001.1"/>
</dbReference>
<evidence type="ECO:0008006" key="4">
    <source>
        <dbReference type="Google" id="ProtNLM"/>
    </source>
</evidence>
<evidence type="ECO:0000313" key="2">
    <source>
        <dbReference type="EMBL" id="PJZ50505.1"/>
    </source>
</evidence>
<keyword evidence="1" id="KW-0732">Signal</keyword>
<organism evidence="2 3">
    <name type="scientific">Leptospira saintgironsiae</name>
    <dbReference type="NCBI Taxonomy" id="2023183"/>
    <lineage>
        <taxon>Bacteria</taxon>
        <taxon>Pseudomonadati</taxon>
        <taxon>Spirochaetota</taxon>
        <taxon>Spirochaetia</taxon>
        <taxon>Leptospirales</taxon>
        <taxon>Leptospiraceae</taxon>
        <taxon>Leptospira</taxon>
    </lineage>
</organism>
<dbReference type="Gene3D" id="2.120.10.30">
    <property type="entry name" value="TolB, C-terminal domain"/>
    <property type="match status" value="1"/>
</dbReference>
<name>A0A2M9YG40_9LEPT</name>
<evidence type="ECO:0000313" key="3">
    <source>
        <dbReference type="Proteomes" id="UP000231926"/>
    </source>
</evidence>
<accession>A0A2M9YG40</accession>
<reference evidence="2 3" key="1">
    <citation type="submission" date="2017-07" db="EMBL/GenBank/DDBJ databases">
        <title>Leptospira spp. isolated from tropical soils.</title>
        <authorList>
            <person name="Thibeaux R."/>
            <person name="Iraola G."/>
            <person name="Ferres I."/>
            <person name="Bierque E."/>
            <person name="Girault D."/>
            <person name="Soupe-Gilbert M.-E."/>
            <person name="Picardeau M."/>
            <person name="Goarant C."/>
        </authorList>
    </citation>
    <scope>NUCLEOTIDE SEQUENCE [LARGE SCALE GENOMIC DNA]</scope>
    <source>
        <strain evidence="2 3">FH4-C-A2</strain>
    </source>
</reference>
<proteinExistence type="predicted"/>